<sequence>MEPVKIKTSENFIETYADFASFSPVPASPDELVYIHFIANKSLPAVLSQNDIPEQPGQSNMQIGSINEIFQQCSVLMTLENLKSLRDNIDLLFSQLEAQKAGGVKP</sequence>
<dbReference type="EMBL" id="DAESCB010000028">
    <property type="protein sequence ID" value="HBH7044757.1"/>
    <property type="molecule type" value="Genomic_DNA"/>
</dbReference>
<dbReference type="RefSeq" id="WP_194857808.1">
    <property type="nucleotide sequence ID" value="NZ_JACYGL010000001.1"/>
</dbReference>
<name>A0A9P3Z8M8_CITFR</name>
<evidence type="ECO:0000313" key="2">
    <source>
        <dbReference type="Proteomes" id="UP000885148"/>
    </source>
</evidence>
<comment type="caution">
    <text evidence="1">The sequence shown here is derived from an EMBL/GenBank/DDBJ whole genome shotgun (WGS) entry which is preliminary data.</text>
</comment>
<organism evidence="1 2">
    <name type="scientific">Citrobacter freundii</name>
    <dbReference type="NCBI Taxonomy" id="546"/>
    <lineage>
        <taxon>Bacteria</taxon>
        <taxon>Pseudomonadati</taxon>
        <taxon>Pseudomonadota</taxon>
        <taxon>Gammaproteobacteria</taxon>
        <taxon>Enterobacterales</taxon>
        <taxon>Enterobacteriaceae</taxon>
        <taxon>Citrobacter</taxon>
        <taxon>Citrobacter freundii complex</taxon>
    </lineage>
</organism>
<gene>
    <name evidence="1" type="ORF">KV121_004904</name>
</gene>
<accession>A0A9P3Z8M8</accession>
<dbReference type="Proteomes" id="UP000885148">
    <property type="component" value="Unassembled WGS sequence"/>
</dbReference>
<evidence type="ECO:0000313" key="1">
    <source>
        <dbReference type="EMBL" id="HBH7044757.1"/>
    </source>
</evidence>
<reference evidence="1" key="1">
    <citation type="journal article" date="2018" name="Genome Biol.">
        <title>SKESA: strategic k-mer extension for scrupulous assemblies.</title>
        <authorList>
            <person name="Souvorov A."/>
            <person name="Agarwala R."/>
            <person name="Lipman D.J."/>
        </authorList>
    </citation>
    <scope>NUCLEOTIDE SEQUENCE</scope>
    <source>
        <strain evidence="1">91871</strain>
    </source>
</reference>
<proteinExistence type="predicted"/>
<dbReference type="AlphaFoldDB" id="A0A9P3Z8M8"/>
<protein>
    <submittedName>
        <fullName evidence="1">Uncharacterized protein</fullName>
    </submittedName>
</protein>
<reference evidence="1" key="2">
    <citation type="submission" date="2021-07" db="EMBL/GenBank/DDBJ databases">
        <authorList>
            <consortium name="NCBI Pathogen Detection Project"/>
        </authorList>
    </citation>
    <scope>NUCLEOTIDE SEQUENCE</scope>
    <source>
        <strain evidence="1">91871</strain>
    </source>
</reference>